<dbReference type="InterPro" id="IPR052180">
    <property type="entry name" value="NhaC_Na-H+_Antiporter"/>
</dbReference>
<feature type="transmembrane region" description="Helical" evidence="9">
    <location>
        <begin position="361"/>
        <end position="387"/>
    </location>
</feature>
<dbReference type="GO" id="GO:0005886">
    <property type="term" value="C:plasma membrane"/>
    <property type="evidence" value="ECO:0007669"/>
    <property type="project" value="UniProtKB-SubCell"/>
</dbReference>
<comment type="subcellular location">
    <subcellularLocation>
        <location evidence="1">Cell membrane</location>
        <topology evidence="1">Multi-pass membrane protein</topology>
    </subcellularLocation>
</comment>
<dbReference type="STRING" id="207559.Dde_0461"/>
<name>Q315Y4_OLEA2</name>
<dbReference type="Proteomes" id="UP000002710">
    <property type="component" value="Chromosome"/>
</dbReference>
<evidence type="ECO:0000256" key="8">
    <source>
        <dbReference type="ARBA" id="ARBA00038435"/>
    </source>
</evidence>
<dbReference type="KEGG" id="dde:Dde_0461"/>
<evidence type="ECO:0000256" key="9">
    <source>
        <dbReference type="SAM" id="Phobius"/>
    </source>
</evidence>
<evidence type="ECO:0000256" key="7">
    <source>
        <dbReference type="ARBA" id="ARBA00023136"/>
    </source>
</evidence>
<proteinExistence type="inferred from homology"/>
<dbReference type="eggNOG" id="COG1757">
    <property type="taxonomic scope" value="Bacteria"/>
</dbReference>
<evidence type="ECO:0000313" key="11">
    <source>
        <dbReference type="EMBL" id="ABB37262.1"/>
    </source>
</evidence>
<evidence type="ECO:0000256" key="3">
    <source>
        <dbReference type="ARBA" id="ARBA00022449"/>
    </source>
</evidence>
<dbReference type="PANTHER" id="PTHR33451">
    <property type="entry name" value="MALATE-2H(+)/NA(+)-LACTATE ANTIPORTER"/>
    <property type="match status" value="1"/>
</dbReference>
<reference evidence="11 12" key="1">
    <citation type="journal article" date="2011" name="J. Bacteriol.">
        <title>Complete genome sequence and updated annotation of Desulfovibrio alaskensis G20.</title>
        <authorList>
            <person name="Hauser L.J."/>
            <person name="Land M.L."/>
            <person name="Brown S.D."/>
            <person name="Larimer F."/>
            <person name="Keller K.L."/>
            <person name="Rapp-Giles B.J."/>
            <person name="Price M.N."/>
            <person name="Lin M."/>
            <person name="Bruce D.C."/>
            <person name="Detter J.C."/>
            <person name="Tapia R."/>
            <person name="Han C.S."/>
            <person name="Goodwin L.A."/>
            <person name="Cheng J.F."/>
            <person name="Pitluck S."/>
            <person name="Copeland A."/>
            <person name="Lucas S."/>
            <person name="Nolan M."/>
            <person name="Lapidus A.L."/>
            <person name="Palumbo A.V."/>
            <person name="Wall J.D."/>
        </authorList>
    </citation>
    <scope>NUCLEOTIDE SEQUENCE [LARGE SCALE GENOMIC DNA]</scope>
    <source>
        <strain evidence="12">ATCC BAA 1058 / DSM 17464 / G20</strain>
    </source>
</reference>
<evidence type="ECO:0000256" key="4">
    <source>
        <dbReference type="ARBA" id="ARBA00022475"/>
    </source>
</evidence>
<feature type="transmembrane region" description="Helical" evidence="9">
    <location>
        <begin position="320"/>
        <end position="340"/>
    </location>
</feature>
<feature type="transmembrane region" description="Helical" evidence="9">
    <location>
        <begin position="47"/>
        <end position="66"/>
    </location>
</feature>
<keyword evidence="3" id="KW-0050">Antiport</keyword>
<evidence type="ECO:0000259" key="10">
    <source>
        <dbReference type="Pfam" id="PF03553"/>
    </source>
</evidence>
<feature type="domain" description="Na+/H+ antiporter NhaC-like C-terminal" evidence="10">
    <location>
        <begin position="171"/>
        <end position="463"/>
    </location>
</feature>
<keyword evidence="12" id="KW-1185">Reference proteome</keyword>
<accession>Q315Y4</accession>
<protein>
    <submittedName>
        <fullName evidence="11">Na+/H+ antiporter NhaC</fullName>
    </submittedName>
</protein>
<sequence length="483" mass="50359">MSGSNNRNTQDAGAGPRPGLLWAVLCFTLPVGVILYGTVFVGVRPPVLPLLAAVALAGLMCLPVGYTWKELQEGMLESLGRVQLAVAILVMVGMTISAWLASGTIPAIIYWGLKLIAPQYFFASAFVLCAVASVATGTSFGTMGTIGVALLGVGGVMGFSPAMTVGAIVSGAYFGDKMSPVSDSTNITATICETPLFTHISSMMWTTVPAALVAMAGFMLLGATQTAASGSLESLSGILAGLENGFNLSPVVFIPPVLMVILAYRRYPVLPVMGVCLLSALLIALAGGATLDVLAKQLTTGYKAATESAQLNKLLSRGGLMSVMPTILLLTSGMAFGGILERARVLEVLLDAMLRGSRSPVRLVASTLGSAYIILLGTGSQMLAAIIPGRAFLHAYDENDLHRSVLSRTCEDAGTLGCPLVPWSVHAFYIMGVLGVSAYEFAPYALLNWGVPVFSILCAMTGIGMRRRDGSPVRRAPAQVENA</sequence>
<dbReference type="AlphaFoldDB" id="Q315Y4"/>
<keyword evidence="7 9" id="KW-0472">Membrane</keyword>
<keyword evidence="2" id="KW-0813">Transport</keyword>
<dbReference type="PANTHER" id="PTHR33451:SF3">
    <property type="entry name" value="MALATE-2H(+)_NA(+)-LACTATE ANTIPORTER"/>
    <property type="match status" value="1"/>
</dbReference>
<keyword evidence="6 9" id="KW-1133">Transmembrane helix</keyword>
<comment type="similarity">
    <text evidence="8">Belongs to the NhaC Na(+)/H(+) (TC 2.A.35) antiporter family.</text>
</comment>
<keyword evidence="5 9" id="KW-0812">Transmembrane</keyword>
<dbReference type="Pfam" id="PF03553">
    <property type="entry name" value="Na_H_antiporter"/>
    <property type="match status" value="1"/>
</dbReference>
<dbReference type="InterPro" id="IPR018461">
    <property type="entry name" value="Na/H_Antiport_NhaC-like_C"/>
</dbReference>
<feature type="transmembrane region" description="Helical" evidence="9">
    <location>
        <begin position="244"/>
        <end position="262"/>
    </location>
</feature>
<evidence type="ECO:0000256" key="6">
    <source>
        <dbReference type="ARBA" id="ARBA00022989"/>
    </source>
</evidence>
<feature type="transmembrane region" description="Helical" evidence="9">
    <location>
        <begin position="20"/>
        <end position="40"/>
    </location>
</feature>
<gene>
    <name evidence="11" type="ordered locus">Dde_0461</name>
</gene>
<dbReference type="RefSeq" id="WP_011366589.1">
    <property type="nucleotide sequence ID" value="NC_007519.1"/>
</dbReference>
<feature type="transmembrane region" description="Helical" evidence="9">
    <location>
        <begin position="120"/>
        <end position="140"/>
    </location>
</feature>
<keyword evidence="4" id="KW-1003">Cell membrane</keyword>
<dbReference type="HOGENOM" id="CLU_033405_1_0_7"/>
<dbReference type="EMBL" id="CP000112">
    <property type="protein sequence ID" value="ABB37262.1"/>
    <property type="molecule type" value="Genomic_DNA"/>
</dbReference>
<evidence type="ECO:0000256" key="1">
    <source>
        <dbReference type="ARBA" id="ARBA00004651"/>
    </source>
</evidence>
<feature type="transmembrane region" description="Helical" evidence="9">
    <location>
        <begin position="146"/>
        <end position="174"/>
    </location>
</feature>
<feature type="transmembrane region" description="Helical" evidence="9">
    <location>
        <begin position="203"/>
        <end position="224"/>
    </location>
</feature>
<dbReference type="GO" id="GO:0015297">
    <property type="term" value="F:antiporter activity"/>
    <property type="evidence" value="ECO:0007669"/>
    <property type="project" value="UniProtKB-KW"/>
</dbReference>
<evidence type="ECO:0000256" key="5">
    <source>
        <dbReference type="ARBA" id="ARBA00022692"/>
    </source>
</evidence>
<feature type="transmembrane region" description="Helical" evidence="9">
    <location>
        <begin position="86"/>
        <end position="113"/>
    </location>
</feature>
<evidence type="ECO:0000313" key="12">
    <source>
        <dbReference type="Proteomes" id="UP000002710"/>
    </source>
</evidence>
<organism evidence="11 12">
    <name type="scientific">Oleidesulfovibrio alaskensis (strain ATCC BAA-1058 / DSM 17464 / G20)</name>
    <name type="common">Desulfovibrio alaskensis</name>
    <dbReference type="NCBI Taxonomy" id="207559"/>
    <lineage>
        <taxon>Bacteria</taxon>
        <taxon>Pseudomonadati</taxon>
        <taxon>Thermodesulfobacteriota</taxon>
        <taxon>Desulfovibrionia</taxon>
        <taxon>Desulfovibrionales</taxon>
        <taxon>Desulfovibrionaceae</taxon>
        <taxon>Oleidesulfovibrio</taxon>
    </lineage>
</organism>
<feature type="transmembrane region" description="Helical" evidence="9">
    <location>
        <begin position="441"/>
        <end position="465"/>
    </location>
</feature>
<evidence type="ECO:0000256" key="2">
    <source>
        <dbReference type="ARBA" id="ARBA00022448"/>
    </source>
</evidence>
<feature type="transmembrane region" description="Helical" evidence="9">
    <location>
        <begin position="269"/>
        <end position="291"/>
    </location>
</feature>